<protein>
    <recommendedName>
        <fullName evidence="4">Zinc-finger domain-containing protein</fullName>
    </recommendedName>
</protein>
<dbReference type="AlphaFoldDB" id="A0A0S8JVV0"/>
<organism evidence="2 3">
    <name type="scientific">candidate division WOR_3 bacterium SM1_77</name>
    <dbReference type="NCBI Taxonomy" id="1703778"/>
    <lineage>
        <taxon>Bacteria</taxon>
        <taxon>Bacteria division WOR-3</taxon>
    </lineage>
</organism>
<accession>A0A0S8JVV0</accession>
<gene>
    <name evidence="2" type="ORF">AMJ74_05900</name>
</gene>
<feature type="transmembrane region" description="Helical" evidence="1">
    <location>
        <begin position="86"/>
        <end position="104"/>
    </location>
</feature>
<keyword evidence="1" id="KW-0472">Membrane</keyword>
<evidence type="ECO:0000256" key="1">
    <source>
        <dbReference type="SAM" id="Phobius"/>
    </source>
</evidence>
<evidence type="ECO:0000313" key="3">
    <source>
        <dbReference type="Proteomes" id="UP000050975"/>
    </source>
</evidence>
<reference evidence="2 3" key="1">
    <citation type="journal article" date="2015" name="Microbiome">
        <title>Genomic resolution of linkages in carbon, nitrogen, and sulfur cycling among widespread estuary sediment bacteria.</title>
        <authorList>
            <person name="Baker B.J."/>
            <person name="Lazar C.S."/>
            <person name="Teske A.P."/>
            <person name="Dick G.J."/>
        </authorList>
    </citation>
    <scope>NUCLEOTIDE SEQUENCE [LARGE SCALE GENOMIC DNA]</scope>
    <source>
        <strain evidence="2">SM1_77</strain>
    </source>
</reference>
<evidence type="ECO:0008006" key="4">
    <source>
        <dbReference type="Google" id="ProtNLM"/>
    </source>
</evidence>
<sequence>MKKCARYQQQMIDCIEDQLTKEAHDELLEHIERCAACAREYRQLRALYEVMDKDRVALPAGECFEKIKMASSQRVVLPKRITLKQLARILVPVLAVTVIFVMLFSRRNDVIEINIPVTNLIEDEEIAEIAFAGIVDEDIFDEIMDMEKYLTFDNDDEIEEMTIEEKNELIDSLCQRYALDT</sequence>
<proteinExistence type="predicted"/>
<evidence type="ECO:0000313" key="2">
    <source>
        <dbReference type="EMBL" id="KPL12955.1"/>
    </source>
</evidence>
<dbReference type="EMBL" id="LJVE01000126">
    <property type="protein sequence ID" value="KPL12955.1"/>
    <property type="molecule type" value="Genomic_DNA"/>
</dbReference>
<name>A0A0S8JVV0_UNCW3</name>
<keyword evidence="1" id="KW-1133">Transmembrane helix</keyword>
<comment type="caution">
    <text evidence="2">The sequence shown here is derived from an EMBL/GenBank/DDBJ whole genome shotgun (WGS) entry which is preliminary data.</text>
</comment>
<dbReference type="Proteomes" id="UP000050975">
    <property type="component" value="Unassembled WGS sequence"/>
</dbReference>
<keyword evidence="1" id="KW-0812">Transmembrane</keyword>